<protein>
    <recommendedName>
        <fullName evidence="2">CSD domain-containing protein</fullName>
    </recommendedName>
</protein>
<organism evidence="3 4">
    <name type="scientific">Nezara viridula</name>
    <name type="common">Southern green stink bug</name>
    <name type="synonym">Cimex viridulus</name>
    <dbReference type="NCBI Taxonomy" id="85310"/>
    <lineage>
        <taxon>Eukaryota</taxon>
        <taxon>Metazoa</taxon>
        <taxon>Ecdysozoa</taxon>
        <taxon>Arthropoda</taxon>
        <taxon>Hexapoda</taxon>
        <taxon>Insecta</taxon>
        <taxon>Pterygota</taxon>
        <taxon>Neoptera</taxon>
        <taxon>Paraneoptera</taxon>
        <taxon>Hemiptera</taxon>
        <taxon>Heteroptera</taxon>
        <taxon>Panheteroptera</taxon>
        <taxon>Pentatomomorpha</taxon>
        <taxon>Pentatomoidea</taxon>
        <taxon>Pentatomidae</taxon>
        <taxon>Pentatominae</taxon>
        <taxon>Nezara</taxon>
    </lineage>
</organism>
<dbReference type="InterPro" id="IPR050181">
    <property type="entry name" value="Cold_shock_domain"/>
</dbReference>
<feature type="compositionally biased region" description="Basic residues" evidence="1">
    <location>
        <begin position="202"/>
        <end position="211"/>
    </location>
</feature>
<feature type="domain" description="CSD" evidence="2">
    <location>
        <begin position="29"/>
        <end position="98"/>
    </location>
</feature>
<feature type="compositionally biased region" description="Basic and acidic residues" evidence="1">
    <location>
        <begin position="266"/>
        <end position="283"/>
    </location>
</feature>
<dbReference type="InterPro" id="IPR012340">
    <property type="entry name" value="NA-bd_OB-fold"/>
</dbReference>
<feature type="compositionally biased region" description="Basic residues" evidence="1">
    <location>
        <begin position="254"/>
        <end position="265"/>
    </location>
</feature>
<sequence>MVVVNITADSQEKQPEGQVKQAKPFLALKVTGTVKWFNVKSGYGFINRKDTGEDVFVHQSAIVKNNPKKAVRSVGDGETVEFDVVAGEKGNEAANVTGPGGEAVKGSPYAADKRRGYRQWFFRGRGGGRRPPAQPTTDGNEEEGTVNRDDAKPRRYRNRRFMGSSYPRRQQSGDKNGGDKSGGEGGDDAVGGGDERGDVPRGRGRGRRFRFPYRGGRGGKGRSLSRPPQDGEGKEGQGEIGGNSGGPPAVRGSRGGRGRPRYRRPSRQDKGIKPEPGEIKLETAEAAPPPQETTQAVHNTVDESTA</sequence>
<dbReference type="FunFam" id="2.40.50.140:FF:000274">
    <property type="entry name" value="Mitochondrial RNA binding protein"/>
    <property type="match status" value="1"/>
</dbReference>
<dbReference type="SUPFAM" id="SSF50249">
    <property type="entry name" value="Nucleic acid-binding proteins"/>
    <property type="match status" value="1"/>
</dbReference>
<dbReference type="CDD" id="cd04458">
    <property type="entry name" value="CSP_CDS"/>
    <property type="match status" value="1"/>
</dbReference>
<dbReference type="Pfam" id="PF00313">
    <property type="entry name" value="CSD"/>
    <property type="match status" value="1"/>
</dbReference>
<dbReference type="PANTHER" id="PTHR11544">
    <property type="entry name" value="COLD SHOCK DOMAIN CONTAINING PROTEINS"/>
    <property type="match status" value="1"/>
</dbReference>
<proteinExistence type="predicted"/>
<dbReference type="OrthoDB" id="6623582at2759"/>
<feature type="region of interest" description="Disordered" evidence="1">
    <location>
        <begin position="122"/>
        <end position="306"/>
    </location>
</feature>
<name>A0A9P0EF43_NEZVI</name>
<dbReference type="Proteomes" id="UP001152798">
    <property type="component" value="Chromosome 3"/>
</dbReference>
<dbReference type="AlphaFoldDB" id="A0A9P0EF43"/>
<dbReference type="InterPro" id="IPR011129">
    <property type="entry name" value="CSD"/>
</dbReference>
<dbReference type="PROSITE" id="PS51857">
    <property type="entry name" value="CSD_2"/>
    <property type="match status" value="1"/>
</dbReference>
<dbReference type="PROSITE" id="PS00352">
    <property type="entry name" value="CSD_1"/>
    <property type="match status" value="1"/>
</dbReference>
<dbReference type="InterPro" id="IPR019844">
    <property type="entry name" value="CSD_CS"/>
</dbReference>
<dbReference type="SMART" id="SM00357">
    <property type="entry name" value="CSP"/>
    <property type="match status" value="1"/>
</dbReference>
<accession>A0A9P0EF43</accession>
<gene>
    <name evidence="3" type="ORF">NEZAVI_LOCUS5619</name>
</gene>
<dbReference type="InterPro" id="IPR002059">
    <property type="entry name" value="CSP_DNA-bd"/>
</dbReference>
<feature type="region of interest" description="Disordered" evidence="1">
    <location>
        <begin position="91"/>
        <end position="110"/>
    </location>
</feature>
<reference evidence="3" key="1">
    <citation type="submission" date="2022-01" db="EMBL/GenBank/DDBJ databases">
        <authorList>
            <person name="King R."/>
        </authorList>
    </citation>
    <scope>NUCLEOTIDE SEQUENCE</scope>
</reference>
<evidence type="ECO:0000259" key="2">
    <source>
        <dbReference type="PROSITE" id="PS51857"/>
    </source>
</evidence>
<dbReference type="EMBL" id="OV725079">
    <property type="protein sequence ID" value="CAH1395320.1"/>
    <property type="molecule type" value="Genomic_DNA"/>
</dbReference>
<dbReference type="Gene3D" id="2.40.50.140">
    <property type="entry name" value="Nucleic acid-binding proteins"/>
    <property type="match status" value="1"/>
</dbReference>
<evidence type="ECO:0000313" key="3">
    <source>
        <dbReference type="EMBL" id="CAH1395320.1"/>
    </source>
</evidence>
<dbReference type="GO" id="GO:0003676">
    <property type="term" value="F:nucleic acid binding"/>
    <property type="evidence" value="ECO:0007669"/>
    <property type="project" value="InterPro"/>
</dbReference>
<keyword evidence="4" id="KW-1185">Reference proteome</keyword>
<feature type="compositionally biased region" description="Gly residues" evidence="1">
    <location>
        <begin position="183"/>
        <end position="192"/>
    </location>
</feature>
<feature type="compositionally biased region" description="Polar residues" evidence="1">
    <location>
        <begin position="292"/>
        <end position="306"/>
    </location>
</feature>
<dbReference type="PRINTS" id="PR00050">
    <property type="entry name" value="COLDSHOCK"/>
</dbReference>
<evidence type="ECO:0000256" key="1">
    <source>
        <dbReference type="SAM" id="MobiDB-lite"/>
    </source>
</evidence>
<evidence type="ECO:0000313" key="4">
    <source>
        <dbReference type="Proteomes" id="UP001152798"/>
    </source>
</evidence>